<dbReference type="RefSeq" id="XP_018982243.1">
    <property type="nucleotide sequence ID" value="XM_019130671.1"/>
</dbReference>
<dbReference type="EMBL" id="KV454446">
    <property type="protein sequence ID" value="ODQ76915.1"/>
    <property type="molecule type" value="Genomic_DNA"/>
</dbReference>
<dbReference type="Proteomes" id="UP000094336">
    <property type="component" value="Unassembled WGS sequence"/>
</dbReference>
<dbReference type="AlphaFoldDB" id="A0A1E3QGT7"/>
<proteinExistence type="predicted"/>
<evidence type="ECO:0000313" key="1">
    <source>
        <dbReference type="EMBL" id="ODQ76915.1"/>
    </source>
</evidence>
<accession>A0A1E3QGT7</accession>
<gene>
    <name evidence="1" type="ORF">BABINDRAFT_169581</name>
</gene>
<reference evidence="2" key="1">
    <citation type="submission" date="2016-05" db="EMBL/GenBank/DDBJ databases">
        <title>Comparative genomics of biotechnologically important yeasts.</title>
        <authorList>
            <consortium name="DOE Joint Genome Institute"/>
            <person name="Riley R."/>
            <person name="Haridas S."/>
            <person name="Wolfe K.H."/>
            <person name="Lopes M.R."/>
            <person name="Hittinger C.T."/>
            <person name="Goker M."/>
            <person name="Salamov A."/>
            <person name="Wisecaver J."/>
            <person name="Long T.M."/>
            <person name="Aerts A.L."/>
            <person name="Barry K."/>
            <person name="Choi C."/>
            <person name="Clum A."/>
            <person name="Coughlan A.Y."/>
            <person name="Deshpande S."/>
            <person name="Douglass A.P."/>
            <person name="Hanson S.J."/>
            <person name="Klenk H.-P."/>
            <person name="Labutti K."/>
            <person name="Lapidus A."/>
            <person name="Lindquist E."/>
            <person name="Lipzen A."/>
            <person name="Meier-Kolthoff J.P."/>
            <person name="Ohm R.A."/>
            <person name="Otillar R.P."/>
            <person name="Pangilinan J."/>
            <person name="Peng Y."/>
            <person name="Rokas A."/>
            <person name="Rosa C.A."/>
            <person name="Scheuner C."/>
            <person name="Sibirny A.A."/>
            <person name="Slot J.C."/>
            <person name="Stielow J.B."/>
            <person name="Sun H."/>
            <person name="Kurtzman C.P."/>
            <person name="Blackwell M."/>
            <person name="Grigoriev I.V."/>
            <person name="Jeffries T.W."/>
        </authorList>
    </citation>
    <scope>NUCLEOTIDE SEQUENCE [LARGE SCALE GENOMIC DNA]</scope>
    <source>
        <strain evidence="2">NRRL Y-12698</strain>
    </source>
</reference>
<name>A0A1E3QGT7_9ASCO</name>
<protein>
    <submittedName>
        <fullName evidence="1">Uncharacterized protein</fullName>
    </submittedName>
</protein>
<sequence length="191" mass="21482">MKNYLLTTSPYGKDNFTEIQTQQLLTNLANTITPTNIANINDTRYYSNNTKYSINAFFPSDSIIQEPISSYYNLDLGLYINEGKSITLNDLSIQQNAYDVSNNMVKTLAKLNSIPNITLTVNSNNIKNDTAILQLTDTLYQNQRVSATTNILSYNLALNNRTNIDNIKHTTVLQQIKDSDTGCLNVKIVLK</sequence>
<organism evidence="1 2">
    <name type="scientific">Babjeviella inositovora NRRL Y-12698</name>
    <dbReference type="NCBI Taxonomy" id="984486"/>
    <lineage>
        <taxon>Eukaryota</taxon>
        <taxon>Fungi</taxon>
        <taxon>Dikarya</taxon>
        <taxon>Ascomycota</taxon>
        <taxon>Saccharomycotina</taxon>
        <taxon>Pichiomycetes</taxon>
        <taxon>Serinales incertae sedis</taxon>
        <taxon>Babjeviella</taxon>
    </lineage>
</organism>
<keyword evidence="2" id="KW-1185">Reference proteome</keyword>
<evidence type="ECO:0000313" key="2">
    <source>
        <dbReference type="Proteomes" id="UP000094336"/>
    </source>
</evidence>
<dbReference type="GeneID" id="30148524"/>